<feature type="transmembrane region" description="Helical" evidence="6">
    <location>
        <begin position="422"/>
        <end position="443"/>
    </location>
</feature>
<feature type="transmembrane region" description="Helical" evidence="6">
    <location>
        <begin position="249"/>
        <end position="267"/>
    </location>
</feature>
<dbReference type="CDD" id="cd17321">
    <property type="entry name" value="MFS_MMR_MDR_like"/>
    <property type="match status" value="1"/>
</dbReference>
<dbReference type="OrthoDB" id="9807274at2"/>
<feature type="transmembrane region" description="Helical" evidence="6">
    <location>
        <begin position="160"/>
        <end position="180"/>
    </location>
</feature>
<proteinExistence type="predicted"/>
<evidence type="ECO:0000259" key="7">
    <source>
        <dbReference type="PROSITE" id="PS50850"/>
    </source>
</evidence>
<feature type="domain" description="Major facilitator superfamily (MFS) profile" evidence="7">
    <location>
        <begin position="31"/>
        <end position="468"/>
    </location>
</feature>
<dbReference type="EMBL" id="QLTK01000031">
    <property type="protein sequence ID" value="RAS21062.1"/>
    <property type="molecule type" value="Genomic_DNA"/>
</dbReference>
<gene>
    <name evidence="8" type="ORF">BX591_13122</name>
</gene>
<dbReference type="GO" id="GO:0016020">
    <property type="term" value="C:membrane"/>
    <property type="evidence" value="ECO:0007669"/>
    <property type="project" value="UniProtKB-SubCell"/>
</dbReference>
<dbReference type="Pfam" id="PF07690">
    <property type="entry name" value="MFS_1"/>
    <property type="match status" value="1"/>
</dbReference>
<evidence type="ECO:0000313" key="9">
    <source>
        <dbReference type="Proteomes" id="UP000248918"/>
    </source>
</evidence>
<dbReference type="SUPFAM" id="SSF103473">
    <property type="entry name" value="MFS general substrate transporter"/>
    <property type="match status" value="1"/>
</dbReference>
<feature type="transmembrane region" description="Helical" evidence="6">
    <location>
        <begin position="376"/>
        <end position="401"/>
    </location>
</feature>
<evidence type="ECO:0000256" key="4">
    <source>
        <dbReference type="ARBA" id="ARBA00022989"/>
    </source>
</evidence>
<organism evidence="8 9">
    <name type="scientific">Paraburkholderia bryophila</name>
    <dbReference type="NCBI Taxonomy" id="420952"/>
    <lineage>
        <taxon>Bacteria</taxon>
        <taxon>Pseudomonadati</taxon>
        <taxon>Pseudomonadota</taxon>
        <taxon>Betaproteobacteria</taxon>
        <taxon>Burkholderiales</taxon>
        <taxon>Burkholderiaceae</taxon>
        <taxon>Paraburkholderia</taxon>
    </lineage>
</organism>
<dbReference type="Proteomes" id="UP000248918">
    <property type="component" value="Unassembled WGS sequence"/>
</dbReference>
<dbReference type="InterPro" id="IPR036259">
    <property type="entry name" value="MFS_trans_sf"/>
</dbReference>
<accession>A0A329BGL8</accession>
<feature type="transmembrane region" description="Helical" evidence="6">
    <location>
        <begin position="449"/>
        <end position="465"/>
    </location>
</feature>
<evidence type="ECO:0000256" key="2">
    <source>
        <dbReference type="ARBA" id="ARBA00022448"/>
    </source>
</evidence>
<keyword evidence="3 6" id="KW-0812">Transmembrane</keyword>
<keyword evidence="2" id="KW-0813">Transport</keyword>
<comment type="subcellular location">
    <subcellularLocation>
        <location evidence="1">Membrane</location>
        <topology evidence="1">Multi-pass membrane protein</topology>
    </subcellularLocation>
</comment>
<dbReference type="Gene3D" id="1.20.1250.20">
    <property type="entry name" value="MFS general substrate transporter like domains"/>
    <property type="match status" value="1"/>
</dbReference>
<dbReference type="InterPro" id="IPR011701">
    <property type="entry name" value="MFS"/>
</dbReference>
<dbReference type="PANTHER" id="PTHR42718">
    <property type="entry name" value="MAJOR FACILITATOR SUPERFAMILY MULTIDRUG TRANSPORTER MFSC"/>
    <property type="match status" value="1"/>
</dbReference>
<feature type="transmembrane region" description="Helical" evidence="6">
    <location>
        <begin position="224"/>
        <end position="243"/>
    </location>
</feature>
<sequence length="468" mass="48259">MTPVAGKRLGNDLLADPPLIAAFTAPRIFPTVAAASIGFSIVQLDVTVVNVAIPALGHSFGSTVHGLQWVVDAYTLSFASLLLSSGSLADRLGSKRLFGYGLGLFLLASLGCALAPDLVTLIVARVLQGAAAALILPTSLSLITHACAGHAASRVKAVSWWSATGGLISAAGPTLGGLLIDHFGWRSIFLINLPICLLTLWLTYRFVRESARSANRQFDPAGQLVAILTLGVLTASIIGSGAYGWRNPWIVSGLVLSALLGTAFVAIERRHAAPMLPLGFFRRPGFSGAVAVGALSNLAFYGLIFSLSLYFQRSRGYSATQAGMALFPLTIIMLANIASARLSVRFGFRNTIVTGLVASASGYLSLGLLLGQASYIALVPGLALMAIGGGIAIPALTAFLLGHVEAAQSGIASAILNTGRQVGAAIGVALLGALVSGNAQAIGDGASQAFLWSSALLVVCILLTLRQK</sequence>
<feature type="transmembrane region" description="Helical" evidence="6">
    <location>
        <begin position="350"/>
        <end position="370"/>
    </location>
</feature>
<feature type="transmembrane region" description="Helical" evidence="6">
    <location>
        <begin position="97"/>
        <end position="116"/>
    </location>
</feature>
<feature type="transmembrane region" description="Helical" evidence="6">
    <location>
        <begin position="288"/>
        <end position="311"/>
    </location>
</feature>
<comment type="caution">
    <text evidence="8">The sequence shown here is derived from an EMBL/GenBank/DDBJ whole genome shotgun (WGS) entry which is preliminary data.</text>
</comment>
<dbReference type="InterPro" id="IPR020846">
    <property type="entry name" value="MFS_dom"/>
</dbReference>
<feature type="transmembrane region" description="Helical" evidence="6">
    <location>
        <begin position="317"/>
        <end position="338"/>
    </location>
</feature>
<feature type="transmembrane region" description="Helical" evidence="6">
    <location>
        <begin position="122"/>
        <end position="148"/>
    </location>
</feature>
<protein>
    <submittedName>
        <fullName evidence="8">EmrB/QacA subfamily drug resistance transporter</fullName>
    </submittedName>
</protein>
<reference evidence="8 9" key="1">
    <citation type="submission" date="2018-06" db="EMBL/GenBank/DDBJ databases">
        <title>Genomic Encyclopedia of Type Strains, Phase III (KMG-III): the genomes of soil and plant-associated and newly described type strains.</title>
        <authorList>
            <person name="Whitman W."/>
        </authorList>
    </citation>
    <scope>NUCLEOTIDE SEQUENCE [LARGE SCALE GENOMIC DNA]</scope>
    <source>
        <strain evidence="8 9">LMG 23644</strain>
    </source>
</reference>
<dbReference type="RefSeq" id="WP_111934930.1">
    <property type="nucleotide sequence ID" value="NZ_CADFFP010000032.1"/>
</dbReference>
<keyword evidence="4 6" id="KW-1133">Transmembrane helix</keyword>
<evidence type="ECO:0000256" key="3">
    <source>
        <dbReference type="ARBA" id="ARBA00022692"/>
    </source>
</evidence>
<feature type="transmembrane region" description="Helical" evidence="6">
    <location>
        <begin position="186"/>
        <end position="204"/>
    </location>
</feature>
<evidence type="ECO:0000313" key="8">
    <source>
        <dbReference type="EMBL" id="RAS21062.1"/>
    </source>
</evidence>
<evidence type="ECO:0000256" key="1">
    <source>
        <dbReference type="ARBA" id="ARBA00004141"/>
    </source>
</evidence>
<evidence type="ECO:0000256" key="6">
    <source>
        <dbReference type="SAM" id="Phobius"/>
    </source>
</evidence>
<dbReference type="GO" id="GO:0022857">
    <property type="term" value="F:transmembrane transporter activity"/>
    <property type="evidence" value="ECO:0007669"/>
    <property type="project" value="InterPro"/>
</dbReference>
<keyword evidence="5 6" id="KW-0472">Membrane</keyword>
<dbReference type="PANTHER" id="PTHR42718:SF9">
    <property type="entry name" value="MAJOR FACILITATOR SUPERFAMILY MULTIDRUG TRANSPORTER MFSC"/>
    <property type="match status" value="1"/>
</dbReference>
<evidence type="ECO:0000256" key="5">
    <source>
        <dbReference type="ARBA" id="ARBA00023136"/>
    </source>
</evidence>
<dbReference type="PROSITE" id="PS50850">
    <property type="entry name" value="MFS"/>
    <property type="match status" value="1"/>
</dbReference>
<dbReference type="Gene3D" id="1.20.1720.10">
    <property type="entry name" value="Multidrug resistance protein D"/>
    <property type="match status" value="1"/>
</dbReference>
<dbReference type="AlphaFoldDB" id="A0A329BGL8"/>
<name>A0A329BGL8_9BURK</name>